<protein>
    <submittedName>
        <fullName evidence="1">Uncharacterized protein</fullName>
    </submittedName>
</protein>
<dbReference type="EMBL" id="UZAL01012301">
    <property type="protein sequence ID" value="VDP06481.1"/>
    <property type="molecule type" value="Genomic_DNA"/>
</dbReference>
<dbReference type="AlphaFoldDB" id="A0A183NQL8"/>
<dbReference type="Proteomes" id="UP000269396">
    <property type="component" value="Unassembled WGS sequence"/>
</dbReference>
<keyword evidence="2" id="KW-1185">Reference proteome</keyword>
<reference evidence="1 2" key="1">
    <citation type="submission" date="2018-11" db="EMBL/GenBank/DDBJ databases">
        <authorList>
            <consortium name="Pathogen Informatics"/>
        </authorList>
    </citation>
    <scope>NUCLEOTIDE SEQUENCE [LARGE SCALE GENOMIC DNA]</scope>
    <source>
        <strain>Denwood</strain>
        <strain evidence="2">Zambia</strain>
    </source>
</reference>
<proteinExistence type="predicted"/>
<evidence type="ECO:0000313" key="1">
    <source>
        <dbReference type="EMBL" id="VDP06481.1"/>
    </source>
</evidence>
<organism evidence="1 2">
    <name type="scientific">Schistosoma mattheei</name>
    <dbReference type="NCBI Taxonomy" id="31246"/>
    <lineage>
        <taxon>Eukaryota</taxon>
        <taxon>Metazoa</taxon>
        <taxon>Spiralia</taxon>
        <taxon>Lophotrochozoa</taxon>
        <taxon>Platyhelminthes</taxon>
        <taxon>Trematoda</taxon>
        <taxon>Digenea</taxon>
        <taxon>Strigeidida</taxon>
        <taxon>Schistosomatoidea</taxon>
        <taxon>Schistosomatidae</taxon>
        <taxon>Schistosoma</taxon>
    </lineage>
</organism>
<gene>
    <name evidence="1" type="ORF">SMTD_LOCUS4404</name>
</gene>
<name>A0A183NQL8_9TREM</name>
<accession>A0A183NQL8</accession>
<sequence length="81" mass="9052">MYGWHIRLTVSGPGCTLQNRGIWLRRGWLLSPRAVTSVAQLPLLRYTVSMNIEFDEVSVIICLGLLTINLTSTSMAETNSQ</sequence>
<evidence type="ECO:0000313" key="2">
    <source>
        <dbReference type="Proteomes" id="UP000269396"/>
    </source>
</evidence>